<evidence type="ECO:0000313" key="12">
    <source>
        <dbReference type="EMBL" id="MFE1351561.1"/>
    </source>
</evidence>
<evidence type="ECO:0000259" key="9">
    <source>
        <dbReference type="Pfam" id="PF01447"/>
    </source>
</evidence>
<dbReference type="SUPFAM" id="SSF55486">
    <property type="entry name" value="Metalloproteases ('zincins'), catalytic domain"/>
    <property type="match status" value="1"/>
</dbReference>
<keyword evidence="13" id="KW-1185">Reference proteome</keyword>
<dbReference type="InterPro" id="IPR023612">
    <property type="entry name" value="Peptidase_M4"/>
</dbReference>
<comment type="caution">
    <text evidence="12">The sequence shown here is derived from an EMBL/GenBank/DDBJ whole genome shotgun (WGS) entry which is preliminary data.</text>
</comment>
<evidence type="ECO:0000259" key="11">
    <source>
        <dbReference type="Pfam" id="PF07504"/>
    </source>
</evidence>
<evidence type="ECO:0000256" key="8">
    <source>
        <dbReference type="SAM" id="SignalP"/>
    </source>
</evidence>
<sequence>MRTQPPGRRRSGAAAGTGVTALLAAAALLLPTAATAHADAATAPADAIPAAGTGTTPTTTPELVTGLDEAVDAGVPAADAARGHLAAKHDRYHIADPAQDLATVSTETEGDRETVRLQQNYRGVPVLGGEYVVRMTKKNGKRAVTGTSGRYFTGLALPTVTPGVSTSTAVDRAVAAVTRQLGDGPLTRPAEKLTERQLTGADQGLTVLPQGSGILARHVVVTGSSPADGQPVQQEVYVDARTGFPLLQFSSLKTFGATDATAPAAGDGATGAGPALDAVPQQLVVKGSGTRYDGQQVELNLYQGIDGAYQTIDYGFRAPDTPYNGVLLATYDARGKEAATASGGWPSGIKTFRPATPELGADLTDAGAVDAHWAAHQVYDYYHSTFGRDSLDGKGGFIYSLVGVVNNGKPYNNAFWDGAKMVYGQGGGDYRTFSADTDVVGHEMTHGVVQHSANLVYVGQSGAMNEALADYFGNAIDVEANHVPMTDPDASLLGEDLCTNLAPRDCALRDLDDGATTLDDFVGVTYRGDNGGVHLNSTIFSGALWDIRQNLGADFADQTVYRALTAYMTPLDGFTDGRNAVVAAAKERGATKAQLAVVTKAFDDHGITEGWEKKLGTDTTTLLTGLNTAGTGVGAGGGYYAVSRSNASAEEPYSVWIGRTDGKGTPQQVSENTGNYAVYPDTDGTTVVWAEYGTSSIAIKARAVSGGPVRTVGASGTALTSLAVDGDYAVYGLIDPYTGLQHVAYINLRTGANGMVDNGRHDMSTAMASVRDGKIAYARLWSDPTGFKLDAEVYDPATGAVTVMPGDPSTTLGVGQTALTADGVVWIRDTDVQDGGKASVERAALDGSNPVTLLPEAGPTSLYVYSLTASDDTVTVLTLPPATTWSNTTLPKLYQLPASGKGGAQRLSCNRGDQVYAAADTGKRVLWLDGTTGSTDLVTRDKPATKC</sequence>
<evidence type="ECO:0000256" key="1">
    <source>
        <dbReference type="ARBA" id="ARBA00009388"/>
    </source>
</evidence>
<evidence type="ECO:0000256" key="4">
    <source>
        <dbReference type="ARBA" id="ARBA00022729"/>
    </source>
</evidence>
<keyword evidence="3" id="KW-0479">Metal-binding</keyword>
<dbReference type="PRINTS" id="PR00730">
    <property type="entry name" value="THERMOLYSIN"/>
</dbReference>
<comment type="similarity">
    <text evidence="1">Belongs to the peptidase M4 family.</text>
</comment>
<dbReference type="PANTHER" id="PTHR33794">
    <property type="entry name" value="BACILLOLYSIN"/>
    <property type="match status" value="1"/>
</dbReference>
<dbReference type="RefSeq" id="WP_380327752.1">
    <property type="nucleotide sequence ID" value="NZ_JBHYPW010000042.1"/>
</dbReference>
<feature type="chain" id="PRO_5045812529" evidence="8">
    <location>
        <begin position="39"/>
        <end position="947"/>
    </location>
</feature>
<feature type="domain" description="Peptidase M4 C-terminal" evidence="10">
    <location>
        <begin position="453"/>
        <end position="607"/>
    </location>
</feature>
<dbReference type="Proteomes" id="UP001599542">
    <property type="component" value="Unassembled WGS sequence"/>
</dbReference>
<keyword evidence="6" id="KW-0862">Zinc</keyword>
<dbReference type="SUPFAM" id="SSF69322">
    <property type="entry name" value="Tricorn protease domain 2"/>
    <property type="match status" value="1"/>
</dbReference>
<dbReference type="Gene3D" id="1.10.390.10">
    <property type="entry name" value="Neutral Protease Domain 2"/>
    <property type="match status" value="1"/>
</dbReference>
<feature type="signal peptide" evidence="8">
    <location>
        <begin position="1"/>
        <end position="38"/>
    </location>
</feature>
<dbReference type="EMBL" id="JBHYPX010000008">
    <property type="protein sequence ID" value="MFE1351561.1"/>
    <property type="molecule type" value="Genomic_DNA"/>
</dbReference>
<evidence type="ECO:0000256" key="5">
    <source>
        <dbReference type="ARBA" id="ARBA00022801"/>
    </source>
</evidence>
<dbReference type="Gene3D" id="3.10.170.10">
    <property type="match status" value="1"/>
</dbReference>
<gene>
    <name evidence="12" type="ORF">ACFW6T_06170</name>
</gene>
<dbReference type="InterPro" id="IPR011096">
    <property type="entry name" value="FTP_domain"/>
</dbReference>
<evidence type="ECO:0000256" key="3">
    <source>
        <dbReference type="ARBA" id="ARBA00022723"/>
    </source>
</evidence>
<protein>
    <submittedName>
        <fullName evidence="12">M4 family metallopeptidase</fullName>
    </submittedName>
</protein>
<name>A0ABW6GFR8_9ACTN</name>
<keyword evidence="5" id="KW-0378">Hydrolase</keyword>
<dbReference type="Pfam" id="PF01447">
    <property type="entry name" value="Peptidase_M4"/>
    <property type="match status" value="1"/>
</dbReference>
<dbReference type="Pfam" id="PF07504">
    <property type="entry name" value="FTP"/>
    <property type="match status" value="1"/>
</dbReference>
<feature type="domain" description="FTP" evidence="11">
    <location>
        <begin position="114"/>
        <end position="146"/>
    </location>
</feature>
<evidence type="ECO:0000256" key="6">
    <source>
        <dbReference type="ARBA" id="ARBA00022833"/>
    </source>
</evidence>
<dbReference type="InterPro" id="IPR027268">
    <property type="entry name" value="Peptidase_M4/M1_CTD_sf"/>
</dbReference>
<dbReference type="Pfam" id="PF02868">
    <property type="entry name" value="Peptidase_M4_C"/>
    <property type="match status" value="1"/>
</dbReference>
<evidence type="ECO:0000256" key="7">
    <source>
        <dbReference type="ARBA" id="ARBA00023049"/>
    </source>
</evidence>
<dbReference type="InterPro" id="IPR006311">
    <property type="entry name" value="TAT_signal"/>
</dbReference>
<evidence type="ECO:0000313" key="13">
    <source>
        <dbReference type="Proteomes" id="UP001599542"/>
    </source>
</evidence>
<reference evidence="12 13" key="1">
    <citation type="submission" date="2024-09" db="EMBL/GenBank/DDBJ databases">
        <title>The Natural Products Discovery Center: Release of the First 8490 Sequenced Strains for Exploring Actinobacteria Biosynthetic Diversity.</title>
        <authorList>
            <person name="Kalkreuter E."/>
            <person name="Kautsar S.A."/>
            <person name="Yang D."/>
            <person name="Bader C.D."/>
            <person name="Teijaro C.N."/>
            <person name="Fluegel L."/>
            <person name="Davis C.M."/>
            <person name="Simpson J.R."/>
            <person name="Lauterbach L."/>
            <person name="Steele A.D."/>
            <person name="Gui C."/>
            <person name="Meng S."/>
            <person name="Li G."/>
            <person name="Viehrig K."/>
            <person name="Ye F."/>
            <person name="Su P."/>
            <person name="Kiefer A.F."/>
            <person name="Nichols A."/>
            <person name="Cepeda A.J."/>
            <person name="Yan W."/>
            <person name="Fan B."/>
            <person name="Jiang Y."/>
            <person name="Adhikari A."/>
            <person name="Zheng C.-J."/>
            <person name="Schuster L."/>
            <person name="Cowan T.M."/>
            <person name="Smanski M.J."/>
            <person name="Chevrette M.G."/>
            <person name="De Carvalho L.P.S."/>
            <person name="Shen B."/>
        </authorList>
    </citation>
    <scope>NUCLEOTIDE SEQUENCE [LARGE SCALE GENOMIC DNA]</scope>
    <source>
        <strain evidence="12 13">NPDC058753</strain>
    </source>
</reference>
<dbReference type="InterPro" id="IPR001570">
    <property type="entry name" value="Peptidase_M4_C_domain"/>
</dbReference>
<keyword evidence="7" id="KW-0482">Metalloprotease</keyword>
<dbReference type="PROSITE" id="PS51318">
    <property type="entry name" value="TAT"/>
    <property type="match status" value="1"/>
</dbReference>
<evidence type="ECO:0000259" key="10">
    <source>
        <dbReference type="Pfam" id="PF02868"/>
    </source>
</evidence>
<dbReference type="InterPro" id="IPR013856">
    <property type="entry name" value="Peptidase_M4_domain"/>
</dbReference>
<dbReference type="Gene3D" id="3.10.450.490">
    <property type="match status" value="1"/>
</dbReference>
<dbReference type="InterPro" id="IPR050728">
    <property type="entry name" value="Zinc_Metalloprotease_M4"/>
</dbReference>
<proteinExistence type="inferred from homology"/>
<dbReference type="CDD" id="cd09597">
    <property type="entry name" value="M4_TLP"/>
    <property type="match status" value="1"/>
</dbReference>
<organism evidence="12 13">
    <name type="scientific">Kitasatospora phosalacinea</name>
    <dbReference type="NCBI Taxonomy" id="2065"/>
    <lineage>
        <taxon>Bacteria</taxon>
        <taxon>Bacillati</taxon>
        <taxon>Actinomycetota</taxon>
        <taxon>Actinomycetes</taxon>
        <taxon>Kitasatosporales</taxon>
        <taxon>Streptomycetaceae</taxon>
        <taxon>Kitasatospora</taxon>
    </lineage>
</organism>
<feature type="domain" description="Peptidase M4" evidence="9">
    <location>
        <begin position="287"/>
        <end position="450"/>
    </location>
</feature>
<dbReference type="PANTHER" id="PTHR33794:SF1">
    <property type="entry name" value="BACILLOLYSIN"/>
    <property type="match status" value="1"/>
</dbReference>
<accession>A0ABW6GFR8</accession>
<keyword evidence="4 8" id="KW-0732">Signal</keyword>
<evidence type="ECO:0000256" key="2">
    <source>
        <dbReference type="ARBA" id="ARBA00022670"/>
    </source>
</evidence>
<keyword evidence="2" id="KW-0645">Protease</keyword>